<comment type="caution">
    <text evidence="1">The sequence shown here is derived from an EMBL/GenBank/DDBJ whole genome shotgun (WGS) entry which is preliminary data.</text>
</comment>
<sequence length="280" mass="31230">MVCLLSCSCNDVSSSIERYKPGVVYYWRLPPSVAPLPDTNLSSDPAVPRRRRSTKVTHKPDRYGFPHTLLTVTLDTISVPRSYDQLTPTGSLLSWSLAGLQLGKSVLTPLEVNLKFRQEEGELLSNPSLYRQFVGSLNYLTITLPNISFVVQQVSQFMQTPRHIHLAVVRHIIRYLKAIPNRGLFFPKESSLQLVGYSDADWAGCTDTRCFVRGWCMFLGNVLISWKSKKQDRVFKSSTESVYRAMSSACSGFQIDLIGGSLDPVTLASAVAGGYLDRVT</sequence>
<accession>A0A833X4X5</accession>
<dbReference type="Gramene" id="Jr09_02600_p1">
    <property type="protein sequence ID" value="cds.Jr09_02600_p1"/>
    <property type="gene ID" value="Jr09_02600"/>
</dbReference>
<organism evidence="1 2">
    <name type="scientific">Juglans regia</name>
    <name type="common">English walnut</name>
    <dbReference type="NCBI Taxonomy" id="51240"/>
    <lineage>
        <taxon>Eukaryota</taxon>
        <taxon>Viridiplantae</taxon>
        <taxon>Streptophyta</taxon>
        <taxon>Embryophyta</taxon>
        <taxon>Tracheophyta</taxon>
        <taxon>Spermatophyta</taxon>
        <taxon>Magnoliopsida</taxon>
        <taxon>eudicotyledons</taxon>
        <taxon>Gunneridae</taxon>
        <taxon>Pentapetalae</taxon>
        <taxon>rosids</taxon>
        <taxon>fabids</taxon>
        <taxon>Fagales</taxon>
        <taxon>Juglandaceae</taxon>
        <taxon>Juglans</taxon>
    </lineage>
</organism>
<dbReference type="CDD" id="cd09272">
    <property type="entry name" value="RNase_HI_RT_Ty1"/>
    <property type="match status" value="1"/>
</dbReference>
<evidence type="ECO:0000313" key="2">
    <source>
        <dbReference type="Proteomes" id="UP000619265"/>
    </source>
</evidence>
<dbReference type="InterPro" id="IPR043502">
    <property type="entry name" value="DNA/RNA_pol_sf"/>
</dbReference>
<dbReference type="PANTHER" id="PTHR11439:SF497">
    <property type="entry name" value="CYSTEINE-RICH RLK (RECEPTOR-LIKE PROTEIN KINASE) 8"/>
    <property type="match status" value="1"/>
</dbReference>
<evidence type="ECO:0008006" key="3">
    <source>
        <dbReference type="Google" id="ProtNLM"/>
    </source>
</evidence>
<protein>
    <recommendedName>
        <fullName evidence="3">Mitochondrial protein</fullName>
    </recommendedName>
</protein>
<dbReference type="EMBL" id="LIHL02000009">
    <property type="protein sequence ID" value="KAF5459817.1"/>
    <property type="molecule type" value="Genomic_DNA"/>
</dbReference>
<dbReference type="Proteomes" id="UP000619265">
    <property type="component" value="Unassembled WGS sequence"/>
</dbReference>
<evidence type="ECO:0000313" key="1">
    <source>
        <dbReference type="EMBL" id="KAF5459817.1"/>
    </source>
</evidence>
<dbReference type="PANTHER" id="PTHR11439">
    <property type="entry name" value="GAG-POL-RELATED RETROTRANSPOSON"/>
    <property type="match status" value="1"/>
</dbReference>
<reference evidence="1" key="1">
    <citation type="submission" date="2015-10" db="EMBL/GenBank/DDBJ databases">
        <authorList>
            <person name="Martinez-Garcia P.J."/>
            <person name="Crepeau M.W."/>
            <person name="Puiu D."/>
            <person name="Gonzalez-Ibeas D."/>
            <person name="Whalen J."/>
            <person name="Stevens K."/>
            <person name="Paul R."/>
            <person name="Butterfield T."/>
            <person name="Britton M."/>
            <person name="Reagan R."/>
            <person name="Chakraborty S."/>
            <person name="Walawage S.L."/>
            <person name="Vasquez-Gross H.A."/>
            <person name="Cardeno C."/>
            <person name="Famula R."/>
            <person name="Pratt K."/>
            <person name="Kuruganti S."/>
            <person name="Aradhya M.K."/>
            <person name="Leslie C.A."/>
            <person name="Dandekar A.M."/>
            <person name="Salzberg S.L."/>
            <person name="Wegrzyn J.L."/>
            <person name="Langley C.H."/>
            <person name="Neale D.B."/>
        </authorList>
    </citation>
    <scope>NUCLEOTIDE SEQUENCE</scope>
    <source>
        <tissue evidence="1">Leaves</tissue>
    </source>
</reference>
<reference evidence="1" key="2">
    <citation type="submission" date="2020-03" db="EMBL/GenBank/DDBJ databases">
        <title>Walnut 2.0.</title>
        <authorList>
            <person name="Marrano A."/>
            <person name="Britton M."/>
            <person name="Zimin A.V."/>
            <person name="Zaini P.A."/>
            <person name="Workman R."/>
            <person name="Puiu D."/>
            <person name="Bianco L."/>
            <person name="Allen B.J."/>
            <person name="Troggio M."/>
            <person name="Leslie C.A."/>
            <person name="Timp W."/>
            <person name="Dendekar A."/>
            <person name="Salzberg S.L."/>
            <person name="Neale D.B."/>
        </authorList>
    </citation>
    <scope>NUCLEOTIDE SEQUENCE</scope>
    <source>
        <tissue evidence="1">Leaves</tissue>
    </source>
</reference>
<proteinExistence type="predicted"/>
<dbReference type="AlphaFoldDB" id="A0A833X4X5"/>
<gene>
    <name evidence="1" type="ORF">F2P56_019733</name>
</gene>
<dbReference type="SUPFAM" id="SSF56672">
    <property type="entry name" value="DNA/RNA polymerases"/>
    <property type="match status" value="1"/>
</dbReference>
<name>A0A833X4X5_JUGRE</name>